<evidence type="ECO:0000313" key="15">
    <source>
        <dbReference type="EMBL" id="QBL54355.1"/>
    </source>
</evidence>
<evidence type="ECO:0000313" key="13">
    <source>
        <dbReference type="EMBL" id="QBL54347.1"/>
    </source>
</evidence>
<dbReference type="EMBL" id="MH837373">
    <property type="protein sequence ID" value="QBL54439.1"/>
    <property type="molecule type" value="Genomic_DNA"/>
</dbReference>
<keyword evidence="2" id="KW-0472">Membrane</keyword>
<dbReference type="EMBL" id="MH837413">
    <property type="protein sequence ID" value="QBL54479.1"/>
    <property type="molecule type" value="Genomic_DNA"/>
</dbReference>
<feature type="region of interest" description="Disordered" evidence="1">
    <location>
        <begin position="1"/>
        <end position="27"/>
    </location>
</feature>
<feature type="transmembrane region" description="Helical" evidence="2">
    <location>
        <begin position="74"/>
        <end position="94"/>
    </location>
</feature>
<evidence type="ECO:0000313" key="24">
    <source>
        <dbReference type="EMBL" id="QBL54411.1"/>
    </source>
</evidence>
<evidence type="ECO:0000313" key="36">
    <source>
        <dbReference type="EMBL" id="QBL54475.1"/>
    </source>
</evidence>
<dbReference type="EMBL" id="MH837353">
    <property type="protein sequence ID" value="QBL54419.1"/>
    <property type="molecule type" value="Genomic_DNA"/>
</dbReference>
<dbReference type="EMBL" id="MH837253">
    <property type="protein sequence ID" value="QBL54319.1"/>
    <property type="molecule type" value="Genomic_DNA"/>
</dbReference>
<evidence type="ECO:0000313" key="34">
    <source>
        <dbReference type="EMBL" id="QBL54467.1"/>
    </source>
</evidence>
<dbReference type="EMBL" id="MH837329">
    <property type="protein sequence ID" value="QBL54395.1"/>
    <property type="molecule type" value="Genomic_DNA"/>
</dbReference>
<dbReference type="EMBL" id="MH837409">
    <property type="protein sequence ID" value="QBL54475.1"/>
    <property type="molecule type" value="Genomic_DNA"/>
</dbReference>
<dbReference type="EMBL" id="KY926729">
    <property type="protein sequence ID" value="ARQ19044.1"/>
    <property type="molecule type" value="Genomic_DNA"/>
</dbReference>
<feature type="transmembrane region" description="Helical" evidence="2">
    <location>
        <begin position="150"/>
        <end position="171"/>
    </location>
</feature>
<evidence type="ECO:0000313" key="12">
    <source>
        <dbReference type="EMBL" id="QBL54339.1"/>
    </source>
</evidence>
<keyword evidence="2" id="KW-0812">Transmembrane</keyword>
<feature type="transmembrane region" description="Helical" evidence="2">
    <location>
        <begin position="100"/>
        <end position="119"/>
    </location>
</feature>
<gene>
    <name evidence="3" type="primary">cw14</name>
    <name evidence="4" type="synonym">wtf14</name>
</gene>
<dbReference type="EMBL" id="MH837249">
    <property type="protein sequence ID" value="QBL54315.1"/>
    <property type="molecule type" value="Genomic_DNA"/>
</dbReference>
<evidence type="ECO:0000313" key="14">
    <source>
        <dbReference type="EMBL" id="QBL54351.1"/>
    </source>
</evidence>
<evidence type="ECO:0000313" key="4">
    <source>
        <dbReference type="EMBL" id="QBL54251.1"/>
    </source>
</evidence>
<dbReference type="EMBL" id="MH837361">
    <property type="protein sequence ID" value="QBL54427.1"/>
    <property type="molecule type" value="Genomic_DNA"/>
</dbReference>
<evidence type="ECO:0000313" key="11">
    <source>
        <dbReference type="EMBL" id="QBL54335.1"/>
    </source>
</evidence>
<dbReference type="VEuPathDB" id="FungiDB:SPCC663.02"/>
<dbReference type="EMBL" id="MH837265">
    <property type="protein sequence ID" value="QBL54331.1"/>
    <property type="molecule type" value="Genomic_DNA"/>
</dbReference>
<dbReference type="EMBL" id="MH837365">
    <property type="protein sequence ID" value="QBL54431.1"/>
    <property type="molecule type" value="Genomic_DNA"/>
</dbReference>
<evidence type="ECO:0000313" key="18">
    <source>
        <dbReference type="EMBL" id="QBL54383.1"/>
    </source>
</evidence>
<dbReference type="EMBL" id="MH837401">
    <property type="protein sequence ID" value="QBL54467.1"/>
    <property type="molecule type" value="Genomic_DNA"/>
</dbReference>
<evidence type="ECO:0000256" key="1">
    <source>
        <dbReference type="SAM" id="MobiDB-lite"/>
    </source>
</evidence>
<evidence type="ECO:0000313" key="29">
    <source>
        <dbReference type="EMBL" id="QBL54431.1"/>
    </source>
</evidence>
<dbReference type="EMBL" id="MH837309">
    <property type="protein sequence ID" value="QBL54375.1"/>
    <property type="molecule type" value="Genomic_DNA"/>
</dbReference>
<dbReference type="EMBL" id="MH837241">
    <property type="protein sequence ID" value="QBL54307.1"/>
    <property type="molecule type" value="Genomic_DNA"/>
</dbReference>
<evidence type="ECO:0000313" key="17">
    <source>
        <dbReference type="EMBL" id="QBL54379.1"/>
    </source>
</evidence>
<proteinExistence type="predicted"/>
<dbReference type="EMBL" id="MH837317">
    <property type="protein sequence ID" value="QBL54383.1"/>
    <property type="molecule type" value="Genomic_DNA"/>
</dbReference>
<evidence type="ECO:0000313" key="23">
    <source>
        <dbReference type="EMBL" id="QBL54407.1"/>
    </source>
</evidence>
<evidence type="ECO:0000256" key="2">
    <source>
        <dbReference type="SAM" id="Phobius"/>
    </source>
</evidence>
<dbReference type="EMBL" id="MH837397">
    <property type="protein sequence ID" value="QBL54463.1"/>
    <property type="molecule type" value="Genomic_DNA"/>
</dbReference>
<dbReference type="EMBL" id="MH837183">
    <property type="protein sequence ID" value="QBL54251.1"/>
    <property type="molecule type" value="Genomic_DNA"/>
</dbReference>
<feature type="compositionally biased region" description="Basic and acidic residues" evidence="1">
    <location>
        <begin position="1"/>
        <end position="26"/>
    </location>
</feature>
<dbReference type="EMBL" id="MH837281">
    <property type="protein sequence ID" value="QBL54347.1"/>
    <property type="molecule type" value="Genomic_DNA"/>
</dbReference>
<accession>A0A1X9Q9F2</accession>
<dbReference type="EMBL" id="MH837285">
    <property type="protein sequence ID" value="QBL54351.1"/>
    <property type="molecule type" value="Genomic_DNA"/>
</dbReference>
<evidence type="ECO:0000313" key="28">
    <source>
        <dbReference type="EMBL" id="QBL54427.1"/>
    </source>
</evidence>
<reference evidence="4" key="2">
    <citation type="submission" date="2018-09" db="EMBL/GenBank/DDBJ databases">
        <title>Killer meiotic drive and dynamic evolution of the wtf gene family.</title>
        <authorList>
            <person name="Eickbush M.T."/>
            <person name="Young J.M."/>
            <person name="Zanders S.E."/>
        </authorList>
    </citation>
    <scope>NUCLEOTIDE SEQUENCE</scope>
    <source>
        <strain evidence="4">FY28974</strain>
        <strain evidence="5">FY29030</strain>
        <strain evidence="33">JB1110</strain>
        <strain evidence="34">JB1117</strain>
        <strain evidence="35">JB1154</strain>
        <strain evidence="36">JB1171</strain>
        <strain evidence="37">JB1174</strain>
        <strain evidence="6">JB762</strain>
        <strain evidence="7">JB838</strain>
        <strain evidence="8">JB840</strain>
        <strain evidence="9">JB841</strain>
        <strain evidence="10">JB845</strain>
        <strain evidence="11">JB848</strain>
        <strain evidence="12">JB852</strain>
        <strain evidence="13">JB854</strain>
        <strain evidence="14">JB858</strain>
        <strain evidence="15">JB862</strain>
        <strain evidence="16">JB873</strain>
        <strain evidence="17">JB874</strain>
        <strain evidence="18">JB875</strain>
        <strain evidence="19">JB878</strain>
        <strain evidence="20">JB884</strain>
        <strain evidence="21">JB899</strain>
        <strain evidence="22">JB900</strain>
        <strain evidence="23">JB902</strain>
        <strain evidence="24">JB910</strain>
        <strain evidence="25">JB914</strain>
        <strain evidence="26">JB917</strain>
        <strain evidence="27">JB918</strain>
        <strain evidence="28">JB929</strain>
        <strain evidence="29">JB930</strain>
        <strain evidence="30">JB934</strain>
        <strain evidence="31">JB942</strain>
        <strain evidence="32">JB943</strain>
    </source>
</reference>
<organism evidence="3">
    <name type="scientific">Schizosaccharomyces pombe</name>
    <name type="common">Fission yeast</name>
    <dbReference type="NCBI Taxonomy" id="4896"/>
    <lineage>
        <taxon>Eukaryota</taxon>
        <taxon>Fungi</taxon>
        <taxon>Dikarya</taxon>
        <taxon>Ascomycota</taxon>
        <taxon>Taphrinomycotina</taxon>
        <taxon>Schizosaccharomycetes</taxon>
        <taxon>Schizosaccharomycetales</taxon>
        <taxon>Schizosaccharomycetaceae</taxon>
        <taxon>Schizosaccharomyces</taxon>
    </lineage>
</organism>
<dbReference type="EMBL" id="MH837191">
    <property type="protein sequence ID" value="QBL54259.1"/>
    <property type="molecule type" value="Genomic_DNA"/>
</dbReference>
<dbReference type="EMBL" id="MH837341">
    <property type="protein sequence ID" value="QBL54407.1"/>
    <property type="molecule type" value="Genomic_DNA"/>
</dbReference>
<dbReference type="EMBL" id="MH837349">
    <property type="protein sequence ID" value="QBL54415.1"/>
    <property type="molecule type" value="Genomic_DNA"/>
</dbReference>
<evidence type="ECO:0000313" key="37">
    <source>
        <dbReference type="EMBL" id="QBL54479.1"/>
    </source>
</evidence>
<dbReference type="EMBL" id="MH837333">
    <property type="protein sequence ID" value="QBL54399.1"/>
    <property type="molecule type" value="Genomic_DNA"/>
</dbReference>
<dbReference type="EMBL" id="MH837337">
    <property type="protein sequence ID" value="QBL54403.1"/>
    <property type="molecule type" value="Genomic_DNA"/>
</dbReference>
<dbReference type="EMBL" id="MH837405">
    <property type="protein sequence ID" value="QBL54471.1"/>
    <property type="molecule type" value="Genomic_DNA"/>
</dbReference>
<dbReference type="EMBL" id="MH837273">
    <property type="protein sequence ID" value="QBL54339.1"/>
    <property type="molecule type" value="Genomic_DNA"/>
</dbReference>
<dbReference type="EMBL" id="MH837389">
    <property type="protein sequence ID" value="QBL54455.1"/>
    <property type="molecule type" value="Genomic_DNA"/>
</dbReference>
<evidence type="ECO:0000313" key="10">
    <source>
        <dbReference type="EMBL" id="QBL54331.1"/>
    </source>
</evidence>
<dbReference type="EMBL" id="MH837385">
    <property type="protein sequence ID" value="QBL54451.1"/>
    <property type="molecule type" value="Genomic_DNA"/>
</dbReference>
<dbReference type="EMBL" id="MH837313">
    <property type="protein sequence ID" value="QBL54379.1"/>
    <property type="molecule type" value="Genomic_DNA"/>
</dbReference>
<evidence type="ECO:0000313" key="22">
    <source>
        <dbReference type="EMBL" id="QBL54403.1"/>
    </source>
</evidence>
<sequence>MENNHHLAKDSLDELNPKRGKGEHETQVSQYTVVEEATIPQSLVKTSRSADHKVMEASKVADTRTAWSTKIPAVLLPVFVINIALFKYLVFANFSTKDRVLFGLGNGGINIFSMWLLLATYETWFRSIKEVIVACGAGIRSFPQKRGVNMLYAILKLTFVNAFAIPLLMFFRSHFEQWRLGCPLVERVIGVMLNVAYFIIEIENPGLFTRVFNKYCDCLFAIRDILNRN</sequence>
<reference evidence="3" key="1">
    <citation type="journal article" date="2017" name="Elife">
        <title>A large gene family in fission yeast encodes spore killers that subvert Mendel's law.</title>
        <authorList>
            <person name="Hu W."/>
            <person name="Jiang Z.D."/>
            <person name="Suo F."/>
            <person name="Zheng J.X."/>
            <person name="He W.Z."/>
            <person name="Du L.L."/>
        </authorList>
    </citation>
    <scope>NUCLEOTIDE SEQUENCE</scope>
    <source>
        <strain evidence="3">CBS5557</strain>
    </source>
</reference>
<dbReference type="EMBL" id="MH837357">
    <property type="protein sequence ID" value="QBL54423.1"/>
    <property type="molecule type" value="Genomic_DNA"/>
</dbReference>
<dbReference type="EMBL" id="MH837321">
    <property type="protein sequence ID" value="QBL54387.1"/>
    <property type="molecule type" value="Genomic_DNA"/>
</dbReference>
<evidence type="ECO:0000313" key="31">
    <source>
        <dbReference type="EMBL" id="QBL54451.1"/>
    </source>
</evidence>
<evidence type="ECO:0000313" key="6">
    <source>
        <dbReference type="EMBL" id="QBL54307.1"/>
    </source>
</evidence>
<evidence type="ECO:0000313" key="19">
    <source>
        <dbReference type="EMBL" id="QBL54387.1"/>
    </source>
</evidence>
<dbReference type="EMBL" id="MH837345">
    <property type="protein sequence ID" value="QBL54411.1"/>
    <property type="molecule type" value="Genomic_DNA"/>
</dbReference>
<evidence type="ECO:0000313" key="25">
    <source>
        <dbReference type="EMBL" id="QBL54415.1"/>
    </source>
</evidence>
<evidence type="ECO:0000313" key="3">
    <source>
        <dbReference type="EMBL" id="ARQ19044.1"/>
    </source>
</evidence>
<evidence type="ECO:0000313" key="7">
    <source>
        <dbReference type="EMBL" id="QBL54315.1"/>
    </source>
</evidence>
<keyword evidence="2" id="KW-1133">Transmembrane helix</keyword>
<evidence type="ECO:0000313" key="35">
    <source>
        <dbReference type="EMBL" id="QBL54471.1"/>
    </source>
</evidence>
<evidence type="ECO:0000313" key="32">
    <source>
        <dbReference type="EMBL" id="QBL54455.1"/>
    </source>
</evidence>
<evidence type="ECO:0000313" key="21">
    <source>
        <dbReference type="EMBL" id="QBL54399.1"/>
    </source>
</evidence>
<evidence type="ECO:0000313" key="30">
    <source>
        <dbReference type="EMBL" id="QBL54439.1"/>
    </source>
</evidence>
<protein>
    <submittedName>
        <fullName evidence="3">Cw14</fullName>
    </submittedName>
    <submittedName>
        <fullName evidence="4">Wtf14</fullName>
    </submittedName>
</protein>
<dbReference type="EMBL" id="MH837289">
    <property type="protein sequence ID" value="QBL54355.1"/>
    <property type="molecule type" value="Genomic_DNA"/>
</dbReference>
<evidence type="ECO:0000313" key="16">
    <source>
        <dbReference type="EMBL" id="QBL54375.1"/>
    </source>
</evidence>
<dbReference type="EMBL" id="MH837269">
    <property type="protein sequence ID" value="QBL54335.1"/>
    <property type="molecule type" value="Genomic_DNA"/>
</dbReference>
<evidence type="ECO:0000313" key="27">
    <source>
        <dbReference type="EMBL" id="QBL54423.1"/>
    </source>
</evidence>
<evidence type="ECO:0000313" key="33">
    <source>
        <dbReference type="EMBL" id="QBL54463.1"/>
    </source>
</evidence>
<name>A0A1X9Q9F2_SCHPM</name>
<evidence type="ECO:0000313" key="26">
    <source>
        <dbReference type="EMBL" id="QBL54419.1"/>
    </source>
</evidence>
<evidence type="ECO:0000313" key="8">
    <source>
        <dbReference type="EMBL" id="QBL54319.1"/>
    </source>
</evidence>
<dbReference type="AlphaFoldDB" id="A0A1X9Q9F2"/>
<evidence type="ECO:0000313" key="9">
    <source>
        <dbReference type="EMBL" id="QBL54323.1"/>
    </source>
</evidence>
<evidence type="ECO:0000313" key="20">
    <source>
        <dbReference type="EMBL" id="QBL54395.1"/>
    </source>
</evidence>
<dbReference type="EMBL" id="MH837257">
    <property type="protein sequence ID" value="QBL54323.1"/>
    <property type="molecule type" value="Genomic_DNA"/>
</dbReference>
<evidence type="ECO:0000313" key="5">
    <source>
        <dbReference type="EMBL" id="QBL54259.1"/>
    </source>
</evidence>